<evidence type="ECO:0008006" key="3">
    <source>
        <dbReference type="Google" id="ProtNLM"/>
    </source>
</evidence>
<evidence type="ECO:0000313" key="2">
    <source>
        <dbReference type="Proteomes" id="UP000664052"/>
    </source>
</evidence>
<comment type="caution">
    <text evidence="1">The sequence shown here is derived from an EMBL/GenBank/DDBJ whole genome shotgun (WGS) entry which is preliminary data.</text>
</comment>
<protein>
    <recommendedName>
        <fullName evidence="3">Glycine zipper family protein</fullName>
    </recommendedName>
</protein>
<organism evidence="1 2">
    <name type="scientific">Corallococcus macrosporus</name>
    <dbReference type="NCBI Taxonomy" id="35"/>
    <lineage>
        <taxon>Bacteria</taxon>
        <taxon>Pseudomonadati</taxon>
        <taxon>Myxococcota</taxon>
        <taxon>Myxococcia</taxon>
        <taxon>Myxococcales</taxon>
        <taxon>Cystobacterineae</taxon>
        <taxon>Myxococcaceae</taxon>
        <taxon>Corallococcus</taxon>
    </lineage>
</organism>
<dbReference type="EMBL" id="JAFIMU010000007">
    <property type="protein sequence ID" value="MBN8231087.1"/>
    <property type="molecule type" value="Genomic_DNA"/>
</dbReference>
<reference evidence="1 2" key="1">
    <citation type="submission" date="2021-02" db="EMBL/GenBank/DDBJ databases">
        <title>De Novo genome assembly of isolated myxobacteria.</title>
        <authorList>
            <person name="Stevens D.C."/>
        </authorList>
    </citation>
    <scope>NUCLEOTIDE SEQUENCE [LARGE SCALE GENOMIC DNA]</scope>
    <source>
        <strain evidence="1 2">ATCC 29039</strain>
    </source>
</reference>
<evidence type="ECO:0000313" key="1">
    <source>
        <dbReference type="EMBL" id="MBN8231087.1"/>
    </source>
</evidence>
<gene>
    <name evidence="1" type="ORF">JYK02_26555</name>
</gene>
<dbReference type="Proteomes" id="UP000664052">
    <property type="component" value="Unassembled WGS sequence"/>
</dbReference>
<proteinExistence type="predicted"/>
<keyword evidence="2" id="KW-1185">Reference proteome</keyword>
<sequence>MVVDETVPSGKVVRKVLEFPGASQAEYFLANPEIFGMKPPSPTSSFSLGEHALGHNQSRFLSASTQRAGAPNITGRPVYIDIQKATDAGVKIHSTEAILEDLARLEKAHPDWRTRIDKLRKAIVMEGEVLLEGNVPASAIKRTHHAMTAARSLKAIQVIGLAFTVYDVSKATEKSVKQASIKPITAEGIRQVGGWAAAMAGMKVGALTGATLGFETGPGAILTGFAGALIVGTAGYFGADWVADLIDENQWPDSWGS</sequence>
<accession>A0ABS3DIB5</accession>
<name>A0ABS3DIB5_9BACT</name>
<dbReference type="RefSeq" id="WP_207055020.1">
    <property type="nucleotide sequence ID" value="NZ_JAFIMU010000007.1"/>
</dbReference>